<feature type="non-terminal residue" evidence="2">
    <location>
        <position position="1"/>
    </location>
</feature>
<sequence length="96" mass="10619">NNYSSFFRENLTWVAAVTAYVALILIAMQVGLIVERLQNNHVFQQATYTFTMLAILGPVGTTSLVSFRAVTGLTNDLQLIFQQGDSYTNTPPTENS</sequence>
<protein>
    <submittedName>
        <fullName evidence="2">Uncharacterized protein</fullName>
    </submittedName>
</protein>
<evidence type="ECO:0000313" key="2">
    <source>
        <dbReference type="EMBL" id="EHK21226.1"/>
    </source>
</evidence>
<reference evidence="2 3" key="1">
    <citation type="journal article" date="2011" name="Genome Biol.">
        <title>Comparative genome sequence analysis underscores mycoparasitism as the ancestral life style of Trichoderma.</title>
        <authorList>
            <person name="Kubicek C.P."/>
            <person name="Herrera-Estrella A."/>
            <person name="Seidl-Seiboth V."/>
            <person name="Martinez D.A."/>
            <person name="Druzhinina I.S."/>
            <person name="Thon M."/>
            <person name="Zeilinger S."/>
            <person name="Casas-Flores S."/>
            <person name="Horwitz B.A."/>
            <person name="Mukherjee P.K."/>
            <person name="Mukherjee M."/>
            <person name="Kredics L."/>
            <person name="Alcaraz L.D."/>
            <person name="Aerts A."/>
            <person name="Antal Z."/>
            <person name="Atanasova L."/>
            <person name="Cervantes-Badillo M.G."/>
            <person name="Challacombe J."/>
            <person name="Chertkov O."/>
            <person name="McCluskey K."/>
            <person name="Coulpier F."/>
            <person name="Deshpande N."/>
            <person name="von Doehren H."/>
            <person name="Ebbole D.J."/>
            <person name="Esquivel-Naranjo E.U."/>
            <person name="Fekete E."/>
            <person name="Flipphi M."/>
            <person name="Glaser F."/>
            <person name="Gomez-Rodriguez E.Y."/>
            <person name="Gruber S."/>
            <person name="Han C."/>
            <person name="Henrissat B."/>
            <person name="Hermosa R."/>
            <person name="Hernandez-Onate M."/>
            <person name="Karaffa L."/>
            <person name="Kosti I."/>
            <person name="Le Crom S."/>
            <person name="Lindquist E."/>
            <person name="Lucas S."/>
            <person name="Luebeck M."/>
            <person name="Luebeck P.S."/>
            <person name="Margeot A."/>
            <person name="Metz B."/>
            <person name="Misra M."/>
            <person name="Nevalainen H."/>
            <person name="Omann M."/>
            <person name="Packer N."/>
            <person name="Perrone G."/>
            <person name="Uresti-Rivera E.E."/>
            <person name="Salamov A."/>
            <person name="Schmoll M."/>
            <person name="Seiboth B."/>
            <person name="Shapiro H."/>
            <person name="Sukno S."/>
            <person name="Tamayo-Ramos J.A."/>
            <person name="Tisch D."/>
            <person name="Wiest A."/>
            <person name="Wilkinson H.H."/>
            <person name="Zhang M."/>
            <person name="Coutinho P.M."/>
            <person name="Kenerley C.M."/>
            <person name="Monte E."/>
            <person name="Baker S.E."/>
            <person name="Grigoriev I.V."/>
        </authorList>
    </citation>
    <scope>NUCLEOTIDE SEQUENCE [LARGE SCALE GENOMIC DNA]</scope>
    <source>
        <strain evidence="3">Gv29-8 / FGSC 10586</strain>
    </source>
</reference>
<dbReference type="RefSeq" id="XP_013955420.1">
    <property type="nucleotide sequence ID" value="XM_014099945.1"/>
</dbReference>
<feature type="transmembrane region" description="Helical" evidence="1">
    <location>
        <begin position="12"/>
        <end position="34"/>
    </location>
</feature>
<feature type="transmembrane region" description="Helical" evidence="1">
    <location>
        <begin position="46"/>
        <end position="67"/>
    </location>
</feature>
<keyword evidence="3" id="KW-1185">Reference proteome</keyword>
<dbReference type="InParanoid" id="G9MW89"/>
<name>G9MW89_HYPVG</name>
<organism evidence="2 3">
    <name type="scientific">Hypocrea virens (strain Gv29-8 / FGSC 10586)</name>
    <name type="common">Gliocladium virens</name>
    <name type="synonym">Trichoderma virens</name>
    <dbReference type="NCBI Taxonomy" id="413071"/>
    <lineage>
        <taxon>Eukaryota</taxon>
        <taxon>Fungi</taxon>
        <taxon>Dikarya</taxon>
        <taxon>Ascomycota</taxon>
        <taxon>Pezizomycotina</taxon>
        <taxon>Sordariomycetes</taxon>
        <taxon>Hypocreomycetidae</taxon>
        <taxon>Hypocreales</taxon>
        <taxon>Hypocreaceae</taxon>
        <taxon>Trichoderma</taxon>
    </lineage>
</organism>
<dbReference type="EMBL" id="ABDF02000073">
    <property type="protein sequence ID" value="EHK21226.1"/>
    <property type="molecule type" value="Genomic_DNA"/>
</dbReference>
<dbReference type="AlphaFoldDB" id="G9MW89"/>
<accession>G9MW89</accession>
<evidence type="ECO:0000313" key="3">
    <source>
        <dbReference type="Proteomes" id="UP000007115"/>
    </source>
</evidence>
<evidence type="ECO:0000256" key="1">
    <source>
        <dbReference type="SAM" id="Phobius"/>
    </source>
</evidence>
<comment type="caution">
    <text evidence="2">The sequence shown here is derived from an EMBL/GenBank/DDBJ whole genome shotgun (WGS) entry which is preliminary data.</text>
</comment>
<dbReference type="Pfam" id="PF20246">
    <property type="entry name" value="DUF6601"/>
    <property type="match status" value="1"/>
</dbReference>
<keyword evidence="1" id="KW-0812">Transmembrane</keyword>
<dbReference type="Proteomes" id="UP000007115">
    <property type="component" value="Unassembled WGS sequence"/>
</dbReference>
<dbReference type="VEuPathDB" id="FungiDB:TRIVIDRAFT_152970"/>
<dbReference type="OrthoDB" id="5086500at2759"/>
<dbReference type="HOGENOM" id="CLU_2365250_0_0_1"/>
<proteinExistence type="predicted"/>
<dbReference type="GeneID" id="25788214"/>
<dbReference type="STRING" id="413071.G9MW89"/>
<dbReference type="InterPro" id="IPR046536">
    <property type="entry name" value="DUF6601"/>
</dbReference>
<keyword evidence="1" id="KW-1133">Transmembrane helix</keyword>
<gene>
    <name evidence="2" type="ORF">TRIVIDRAFT_152970</name>
</gene>
<keyword evidence="1" id="KW-0472">Membrane</keyword>